<sequence>MGAIQFDAVDRAILGENLFTPKLGILEVHYHDGEYQLFADVTEVVDLSSPPRLRFVAAAAAGSQVRVPHTIPLDAVRYYTLR</sequence>
<dbReference type="EMBL" id="VGJX01000280">
    <property type="protein sequence ID" value="MBM3274641.1"/>
    <property type="molecule type" value="Genomic_DNA"/>
</dbReference>
<proteinExistence type="predicted"/>
<accession>A0A938BKW1</accession>
<dbReference type="Proteomes" id="UP000703893">
    <property type="component" value="Unassembled WGS sequence"/>
</dbReference>
<reference evidence="1 2" key="1">
    <citation type="submission" date="2019-03" db="EMBL/GenBank/DDBJ databases">
        <title>Lake Tanganyika Metagenome-Assembled Genomes (MAGs).</title>
        <authorList>
            <person name="Tran P."/>
        </authorList>
    </citation>
    <scope>NUCLEOTIDE SEQUENCE [LARGE SCALE GENOMIC DNA]</scope>
    <source>
        <strain evidence="1">K_DeepCast_65m_m2_236</strain>
    </source>
</reference>
<protein>
    <submittedName>
        <fullName evidence="1">Uncharacterized protein</fullName>
    </submittedName>
</protein>
<dbReference type="AlphaFoldDB" id="A0A938BKW1"/>
<gene>
    <name evidence="1" type="ORF">FJZ00_05790</name>
</gene>
<evidence type="ECO:0000313" key="1">
    <source>
        <dbReference type="EMBL" id="MBM3274641.1"/>
    </source>
</evidence>
<name>A0A938BKW1_9BACT</name>
<organism evidence="1 2">
    <name type="scientific">Candidatus Tanganyikabacteria bacterium</name>
    <dbReference type="NCBI Taxonomy" id="2961651"/>
    <lineage>
        <taxon>Bacteria</taxon>
        <taxon>Bacillati</taxon>
        <taxon>Candidatus Sericytochromatia</taxon>
        <taxon>Candidatus Tanganyikabacteria</taxon>
    </lineage>
</organism>
<evidence type="ECO:0000313" key="2">
    <source>
        <dbReference type="Proteomes" id="UP000703893"/>
    </source>
</evidence>
<comment type="caution">
    <text evidence="1">The sequence shown here is derived from an EMBL/GenBank/DDBJ whole genome shotgun (WGS) entry which is preliminary data.</text>
</comment>